<dbReference type="KEGG" id="dan:6506539"/>
<evidence type="ECO:0000256" key="4">
    <source>
        <dbReference type="ARBA" id="ARBA00022825"/>
    </source>
</evidence>
<dbReference type="InParanoid" id="B3M4K1"/>
<dbReference type="PRINTS" id="PR00722">
    <property type="entry name" value="CHYMOTRYPSIN"/>
</dbReference>
<dbReference type="InterPro" id="IPR001314">
    <property type="entry name" value="Peptidase_S1A"/>
</dbReference>
<name>B3M4K1_DROAN</name>
<dbReference type="FunCoup" id="B3M4K1">
    <property type="interactions" value="3"/>
</dbReference>
<keyword evidence="5" id="KW-0865">Zymogen</keyword>
<dbReference type="Pfam" id="PF00089">
    <property type="entry name" value="Trypsin"/>
    <property type="match status" value="1"/>
</dbReference>
<reference evidence="9 10" key="1">
    <citation type="journal article" date="2007" name="Nature">
        <title>Evolution of genes and genomes on the Drosophila phylogeny.</title>
        <authorList>
            <consortium name="Drosophila 12 Genomes Consortium"/>
            <person name="Clark A.G."/>
            <person name="Eisen M.B."/>
            <person name="Smith D.R."/>
            <person name="Bergman C.M."/>
            <person name="Oliver B."/>
            <person name="Markow T.A."/>
            <person name="Kaufman T.C."/>
            <person name="Kellis M."/>
            <person name="Gelbart W."/>
            <person name="Iyer V.N."/>
            <person name="Pollard D.A."/>
            <person name="Sackton T.B."/>
            <person name="Larracuente A.M."/>
            <person name="Singh N.D."/>
            <person name="Abad J.P."/>
            <person name="Abt D.N."/>
            <person name="Adryan B."/>
            <person name="Aguade M."/>
            <person name="Akashi H."/>
            <person name="Anderson W.W."/>
            <person name="Aquadro C.F."/>
            <person name="Ardell D.H."/>
            <person name="Arguello R."/>
            <person name="Artieri C.G."/>
            <person name="Barbash D.A."/>
            <person name="Barker D."/>
            <person name="Barsanti P."/>
            <person name="Batterham P."/>
            <person name="Batzoglou S."/>
            <person name="Begun D."/>
            <person name="Bhutkar A."/>
            <person name="Blanco E."/>
            <person name="Bosak S.A."/>
            <person name="Bradley R.K."/>
            <person name="Brand A.D."/>
            <person name="Brent M.R."/>
            <person name="Brooks A.N."/>
            <person name="Brown R.H."/>
            <person name="Butlin R.K."/>
            <person name="Caggese C."/>
            <person name="Calvi B.R."/>
            <person name="Bernardo de Carvalho A."/>
            <person name="Caspi A."/>
            <person name="Castrezana S."/>
            <person name="Celniker S.E."/>
            <person name="Chang J.L."/>
            <person name="Chapple C."/>
            <person name="Chatterji S."/>
            <person name="Chinwalla A."/>
            <person name="Civetta A."/>
            <person name="Clifton S.W."/>
            <person name="Comeron J.M."/>
            <person name="Costello J.C."/>
            <person name="Coyne J.A."/>
            <person name="Daub J."/>
            <person name="David R.G."/>
            <person name="Delcher A.L."/>
            <person name="Delehaunty K."/>
            <person name="Do C.B."/>
            <person name="Ebling H."/>
            <person name="Edwards K."/>
            <person name="Eickbush T."/>
            <person name="Evans J.D."/>
            <person name="Filipski A."/>
            <person name="Findeiss S."/>
            <person name="Freyhult E."/>
            <person name="Fulton L."/>
            <person name="Fulton R."/>
            <person name="Garcia A.C."/>
            <person name="Gardiner A."/>
            <person name="Garfield D.A."/>
            <person name="Garvin B.E."/>
            <person name="Gibson G."/>
            <person name="Gilbert D."/>
            <person name="Gnerre S."/>
            <person name="Godfrey J."/>
            <person name="Good R."/>
            <person name="Gotea V."/>
            <person name="Gravely B."/>
            <person name="Greenberg A.J."/>
            <person name="Griffiths-Jones S."/>
            <person name="Gross S."/>
            <person name="Guigo R."/>
            <person name="Gustafson E.A."/>
            <person name="Haerty W."/>
            <person name="Hahn M.W."/>
            <person name="Halligan D.L."/>
            <person name="Halpern A.L."/>
            <person name="Halter G.M."/>
            <person name="Han M.V."/>
            <person name="Heger A."/>
            <person name="Hillier L."/>
            <person name="Hinrichs A.S."/>
            <person name="Holmes I."/>
            <person name="Hoskins R.A."/>
            <person name="Hubisz M.J."/>
            <person name="Hultmark D."/>
            <person name="Huntley M.A."/>
            <person name="Jaffe D.B."/>
            <person name="Jagadeeshan S."/>
            <person name="Jeck W.R."/>
            <person name="Johnson J."/>
            <person name="Jones C.D."/>
            <person name="Jordan W.C."/>
            <person name="Karpen G.H."/>
            <person name="Kataoka E."/>
            <person name="Keightley P.D."/>
            <person name="Kheradpour P."/>
            <person name="Kirkness E.F."/>
            <person name="Koerich L.B."/>
            <person name="Kristiansen K."/>
            <person name="Kudrna D."/>
            <person name="Kulathinal R.J."/>
            <person name="Kumar S."/>
            <person name="Kwok R."/>
            <person name="Lander E."/>
            <person name="Langley C.H."/>
            <person name="Lapoint R."/>
            <person name="Lazzaro B.P."/>
            <person name="Lee S.J."/>
            <person name="Levesque L."/>
            <person name="Li R."/>
            <person name="Lin C.F."/>
            <person name="Lin M.F."/>
            <person name="Lindblad-Toh K."/>
            <person name="Llopart A."/>
            <person name="Long M."/>
            <person name="Low L."/>
            <person name="Lozovsky E."/>
            <person name="Lu J."/>
            <person name="Luo M."/>
            <person name="Machado C.A."/>
            <person name="Makalowski W."/>
            <person name="Marzo M."/>
            <person name="Matsuda M."/>
            <person name="Matzkin L."/>
            <person name="McAllister B."/>
            <person name="McBride C.S."/>
            <person name="McKernan B."/>
            <person name="McKernan K."/>
            <person name="Mendez-Lago M."/>
            <person name="Minx P."/>
            <person name="Mollenhauer M.U."/>
            <person name="Montooth K."/>
            <person name="Mount S.M."/>
            <person name="Mu X."/>
            <person name="Myers E."/>
            <person name="Negre B."/>
            <person name="Newfeld S."/>
            <person name="Nielsen R."/>
            <person name="Noor M.A."/>
            <person name="O'Grady P."/>
            <person name="Pachter L."/>
            <person name="Papaceit M."/>
            <person name="Parisi M.J."/>
            <person name="Parisi M."/>
            <person name="Parts L."/>
            <person name="Pedersen J.S."/>
            <person name="Pesole G."/>
            <person name="Phillippy A.M."/>
            <person name="Ponting C.P."/>
            <person name="Pop M."/>
            <person name="Porcelli D."/>
            <person name="Powell J.R."/>
            <person name="Prohaska S."/>
            <person name="Pruitt K."/>
            <person name="Puig M."/>
            <person name="Quesneville H."/>
            <person name="Ram K.R."/>
            <person name="Rand D."/>
            <person name="Rasmussen M.D."/>
            <person name="Reed L.K."/>
            <person name="Reenan R."/>
            <person name="Reily A."/>
            <person name="Remington K.A."/>
            <person name="Rieger T.T."/>
            <person name="Ritchie M.G."/>
            <person name="Robin C."/>
            <person name="Rogers Y.H."/>
            <person name="Rohde C."/>
            <person name="Rozas J."/>
            <person name="Rubenfield M.J."/>
            <person name="Ruiz A."/>
            <person name="Russo S."/>
            <person name="Salzberg S.L."/>
            <person name="Sanchez-Gracia A."/>
            <person name="Saranga D.J."/>
            <person name="Sato H."/>
            <person name="Schaeffer S.W."/>
            <person name="Schatz M.C."/>
            <person name="Schlenke T."/>
            <person name="Schwartz R."/>
            <person name="Segarra C."/>
            <person name="Singh R.S."/>
            <person name="Sirot L."/>
            <person name="Sirota M."/>
            <person name="Sisneros N.B."/>
            <person name="Smith C.D."/>
            <person name="Smith T.F."/>
            <person name="Spieth J."/>
            <person name="Stage D.E."/>
            <person name="Stark A."/>
            <person name="Stephan W."/>
            <person name="Strausberg R.L."/>
            <person name="Strempel S."/>
            <person name="Sturgill D."/>
            <person name="Sutton G."/>
            <person name="Sutton G.G."/>
            <person name="Tao W."/>
            <person name="Teichmann S."/>
            <person name="Tobari Y.N."/>
            <person name="Tomimura Y."/>
            <person name="Tsolas J.M."/>
            <person name="Valente V.L."/>
            <person name="Venter E."/>
            <person name="Venter J.C."/>
            <person name="Vicario S."/>
            <person name="Vieira F.G."/>
            <person name="Vilella A.J."/>
            <person name="Villasante A."/>
            <person name="Walenz B."/>
            <person name="Wang J."/>
            <person name="Wasserman M."/>
            <person name="Watts T."/>
            <person name="Wilson D."/>
            <person name="Wilson R.K."/>
            <person name="Wing R.A."/>
            <person name="Wolfner M.F."/>
            <person name="Wong A."/>
            <person name="Wong G.K."/>
            <person name="Wu C.I."/>
            <person name="Wu G."/>
            <person name="Yamamoto D."/>
            <person name="Yang H.P."/>
            <person name="Yang S.P."/>
            <person name="Yorke J.A."/>
            <person name="Yoshida K."/>
            <person name="Zdobnov E."/>
            <person name="Zhang P."/>
            <person name="Zhang Y."/>
            <person name="Zimin A.V."/>
            <person name="Baldwin J."/>
            <person name="Abdouelleil A."/>
            <person name="Abdulkadir J."/>
            <person name="Abebe A."/>
            <person name="Abera B."/>
            <person name="Abreu J."/>
            <person name="Acer S.C."/>
            <person name="Aftuck L."/>
            <person name="Alexander A."/>
            <person name="An P."/>
            <person name="Anderson E."/>
            <person name="Anderson S."/>
            <person name="Arachi H."/>
            <person name="Azer M."/>
            <person name="Bachantsang P."/>
            <person name="Barry A."/>
            <person name="Bayul T."/>
            <person name="Berlin A."/>
            <person name="Bessette D."/>
            <person name="Bloom T."/>
            <person name="Blye J."/>
            <person name="Boguslavskiy L."/>
            <person name="Bonnet C."/>
            <person name="Boukhgalter B."/>
            <person name="Bourzgui I."/>
            <person name="Brown A."/>
            <person name="Cahill P."/>
            <person name="Channer S."/>
            <person name="Cheshatsang Y."/>
            <person name="Chuda L."/>
            <person name="Citroen M."/>
            <person name="Collymore A."/>
            <person name="Cooke P."/>
            <person name="Costello M."/>
            <person name="D'Aco K."/>
            <person name="Daza R."/>
            <person name="De Haan G."/>
            <person name="DeGray S."/>
            <person name="DeMaso C."/>
            <person name="Dhargay N."/>
            <person name="Dooley K."/>
            <person name="Dooley E."/>
            <person name="Doricent M."/>
            <person name="Dorje P."/>
            <person name="Dorjee K."/>
            <person name="Dupes A."/>
            <person name="Elong R."/>
            <person name="Falk J."/>
            <person name="Farina A."/>
            <person name="Faro S."/>
            <person name="Ferguson D."/>
            <person name="Fisher S."/>
            <person name="Foley C.D."/>
            <person name="Franke A."/>
            <person name="Friedrich D."/>
            <person name="Gadbois L."/>
            <person name="Gearin G."/>
            <person name="Gearin C.R."/>
            <person name="Giannoukos G."/>
            <person name="Goode T."/>
            <person name="Graham J."/>
            <person name="Grandbois E."/>
            <person name="Grewal S."/>
            <person name="Gyaltsen K."/>
            <person name="Hafez N."/>
            <person name="Hagos B."/>
            <person name="Hall J."/>
            <person name="Henson C."/>
            <person name="Hollinger A."/>
            <person name="Honan T."/>
            <person name="Huard M.D."/>
            <person name="Hughes L."/>
            <person name="Hurhula B."/>
            <person name="Husby M.E."/>
            <person name="Kamat A."/>
            <person name="Kanga B."/>
            <person name="Kashin S."/>
            <person name="Khazanovich D."/>
            <person name="Kisner P."/>
            <person name="Lance K."/>
            <person name="Lara M."/>
            <person name="Lee W."/>
            <person name="Lennon N."/>
            <person name="Letendre F."/>
            <person name="LeVine R."/>
            <person name="Lipovsky A."/>
            <person name="Liu X."/>
            <person name="Liu J."/>
            <person name="Liu S."/>
            <person name="Lokyitsang T."/>
            <person name="Lokyitsang Y."/>
            <person name="Lubonja R."/>
            <person name="Lui A."/>
            <person name="MacDonald P."/>
            <person name="Magnisalis V."/>
            <person name="Maru K."/>
            <person name="Matthews C."/>
            <person name="McCusker W."/>
            <person name="McDonough S."/>
            <person name="Mehta T."/>
            <person name="Meldrim J."/>
            <person name="Meneus L."/>
            <person name="Mihai O."/>
            <person name="Mihalev A."/>
            <person name="Mihova T."/>
            <person name="Mittelman R."/>
            <person name="Mlenga V."/>
            <person name="Montmayeur A."/>
            <person name="Mulrain L."/>
            <person name="Navidi A."/>
            <person name="Naylor J."/>
            <person name="Negash T."/>
            <person name="Nguyen T."/>
            <person name="Nguyen N."/>
            <person name="Nicol R."/>
            <person name="Norbu C."/>
            <person name="Norbu N."/>
            <person name="Novod N."/>
            <person name="O'Neill B."/>
            <person name="Osman S."/>
            <person name="Markiewicz E."/>
            <person name="Oyono O.L."/>
            <person name="Patti C."/>
            <person name="Phunkhang P."/>
            <person name="Pierre F."/>
            <person name="Priest M."/>
            <person name="Raghuraman S."/>
            <person name="Rege F."/>
            <person name="Reyes R."/>
            <person name="Rise C."/>
            <person name="Rogov P."/>
            <person name="Ross K."/>
            <person name="Ryan E."/>
            <person name="Settipalli S."/>
            <person name="Shea T."/>
            <person name="Sherpa N."/>
            <person name="Shi L."/>
            <person name="Shih D."/>
            <person name="Sparrow T."/>
            <person name="Spaulding J."/>
            <person name="Stalker J."/>
            <person name="Stange-Thomann N."/>
            <person name="Stavropoulos S."/>
            <person name="Stone C."/>
            <person name="Strader C."/>
            <person name="Tesfaye S."/>
            <person name="Thomson T."/>
            <person name="Thoulutsang Y."/>
            <person name="Thoulutsang D."/>
            <person name="Topham K."/>
            <person name="Topping I."/>
            <person name="Tsamla T."/>
            <person name="Vassiliev H."/>
            <person name="Vo A."/>
            <person name="Wangchuk T."/>
            <person name="Wangdi T."/>
            <person name="Weiand M."/>
            <person name="Wilkinson J."/>
            <person name="Wilson A."/>
            <person name="Yadav S."/>
            <person name="Young G."/>
            <person name="Yu Q."/>
            <person name="Zembek L."/>
            <person name="Zhong D."/>
            <person name="Zimmer A."/>
            <person name="Zwirko Z."/>
            <person name="Jaffe D.B."/>
            <person name="Alvarez P."/>
            <person name="Brockman W."/>
            <person name="Butler J."/>
            <person name="Chin C."/>
            <person name="Gnerre S."/>
            <person name="Grabherr M."/>
            <person name="Kleber M."/>
            <person name="Mauceli E."/>
            <person name="MacCallum I."/>
        </authorList>
    </citation>
    <scope>NUCLEOTIDE SEQUENCE [LARGE SCALE GENOMIC DNA]</scope>
    <source>
        <strain evidence="10">Tucson 14024-0371.13</strain>
    </source>
</reference>
<dbReference type="InterPro" id="IPR001254">
    <property type="entry name" value="Trypsin_dom"/>
</dbReference>
<evidence type="ECO:0000256" key="1">
    <source>
        <dbReference type="ARBA" id="ARBA00022670"/>
    </source>
</evidence>
<dbReference type="SUPFAM" id="SSF50494">
    <property type="entry name" value="Trypsin-like serine proteases"/>
    <property type="match status" value="1"/>
</dbReference>
<dbReference type="EMBL" id="CH902618">
    <property type="protein sequence ID" value="EDV40495.2"/>
    <property type="molecule type" value="Genomic_DNA"/>
</dbReference>
<dbReference type="InterPro" id="IPR009003">
    <property type="entry name" value="Peptidase_S1_PA"/>
</dbReference>
<evidence type="ECO:0000259" key="8">
    <source>
        <dbReference type="PROSITE" id="PS50240"/>
    </source>
</evidence>
<keyword evidence="4 7" id="KW-0720">Serine protease</keyword>
<dbReference type="InterPro" id="IPR018114">
    <property type="entry name" value="TRYPSIN_HIS"/>
</dbReference>
<dbReference type="Gene3D" id="2.40.10.10">
    <property type="entry name" value="Trypsin-like serine proteases"/>
    <property type="match status" value="2"/>
</dbReference>
<dbReference type="GO" id="GO:0006508">
    <property type="term" value="P:proteolysis"/>
    <property type="evidence" value="ECO:0007669"/>
    <property type="project" value="UniProtKB-KW"/>
</dbReference>
<keyword evidence="10" id="KW-1185">Reference proteome</keyword>
<evidence type="ECO:0000256" key="6">
    <source>
        <dbReference type="ARBA" id="ARBA00023157"/>
    </source>
</evidence>
<keyword evidence="2" id="KW-0732">Signal</keyword>
<dbReference type="SMART" id="SM00020">
    <property type="entry name" value="Tryp_SPc"/>
    <property type="match status" value="1"/>
</dbReference>
<dbReference type="PROSITE" id="PS00134">
    <property type="entry name" value="TRYPSIN_HIS"/>
    <property type="match status" value="1"/>
</dbReference>
<evidence type="ECO:0000256" key="5">
    <source>
        <dbReference type="ARBA" id="ARBA00023145"/>
    </source>
</evidence>
<keyword evidence="6" id="KW-1015">Disulfide bond</keyword>
<dbReference type="AlphaFoldDB" id="B3M4K1"/>
<evidence type="ECO:0000256" key="2">
    <source>
        <dbReference type="ARBA" id="ARBA00022729"/>
    </source>
</evidence>
<dbReference type="OrthoDB" id="5565075at2759"/>
<organism evidence="9 10">
    <name type="scientific">Drosophila ananassae</name>
    <name type="common">Fruit fly</name>
    <dbReference type="NCBI Taxonomy" id="7217"/>
    <lineage>
        <taxon>Eukaryota</taxon>
        <taxon>Metazoa</taxon>
        <taxon>Ecdysozoa</taxon>
        <taxon>Arthropoda</taxon>
        <taxon>Hexapoda</taxon>
        <taxon>Insecta</taxon>
        <taxon>Pterygota</taxon>
        <taxon>Neoptera</taxon>
        <taxon>Endopterygota</taxon>
        <taxon>Diptera</taxon>
        <taxon>Brachycera</taxon>
        <taxon>Muscomorpha</taxon>
        <taxon>Ephydroidea</taxon>
        <taxon>Drosophilidae</taxon>
        <taxon>Drosophila</taxon>
        <taxon>Sophophora</taxon>
    </lineage>
</organism>
<dbReference type="InterPro" id="IPR043504">
    <property type="entry name" value="Peptidase_S1_PA_chymotrypsin"/>
</dbReference>
<feature type="domain" description="Peptidase S1" evidence="8">
    <location>
        <begin position="6"/>
        <end position="241"/>
    </location>
</feature>
<dbReference type="InterPro" id="IPR033116">
    <property type="entry name" value="TRYPSIN_SER"/>
</dbReference>
<protein>
    <recommendedName>
        <fullName evidence="8">Peptidase S1 domain-containing protein</fullName>
    </recommendedName>
</protein>
<evidence type="ECO:0000313" key="9">
    <source>
        <dbReference type="EMBL" id="EDV40495.2"/>
    </source>
</evidence>
<evidence type="ECO:0000256" key="7">
    <source>
        <dbReference type="RuleBase" id="RU363034"/>
    </source>
</evidence>
<dbReference type="MEROPS" id="S01.B23"/>
<dbReference type="Proteomes" id="UP000007801">
    <property type="component" value="Unassembled WGS sequence"/>
</dbReference>
<dbReference type="GeneID" id="6506539"/>
<evidence type="ECO:0000313" key="10">
    <source>
        <dbReference type="Proteomes" id="UP000007801"/>
    </source>
</evidence>
<dbReference type="PANTHER" id="PTHR24252">
    <property type="entry name" value="ACROSIN-RELATED"/>
    <property type="match status" value="1"/>
</dbReference>
<gene>
    <name evidence="9" type="primary">Dana\GF23903</name>
    <name evidence="9" type="synonym">dana_GLEANR_8667</name>
    <name evidence="9" type="ORF">GF23903</name>
</gene>
<evidence type="ECO:0000256" key="3">
    <source>
        <dbReference type="ARBA" id="ARBA00022801"/>
    </source>
</evidence>
<dbReference type="STRING" id="7217.B3M4K1"/>
<dbReference type="PROSITE" id="PS50240">
    <property type="entry name" value="TRYPSIN_DOM"/>
    <property type="match status" value="1"/>
</dbReference>
<keyword evidence="3 7" id="KW-0378">Hydrolase</keyword>
<proteinExistence type="predicted"/>
<dbReference type="PANTHER" id="PTHR24252:SF7">
    <property type="entry name" value="HYALIN"/>
    <property type="match status" value="1"/>
</dbReference>
<dbReference type="SMR" id="B3M4K1"/>
<keyword evidence="1 7" id="KW-0645">Protease</keyword>
<dbReference type="GO" id="GO:0004252">
    <property type="term" value="F:serine-type endopeptidase activity"/>
    <property type="evidence" value="ECO:0007669"/>
    <property type="project" value="InterPro"/>
</dbReference>
<dbReference type="eggNOG" id="KOG3627">
    <property type="taxonomic scope" value="Eukaryota"/>
</dbReference>
<dbReference type="PROSITE" id="PS00135">
    <property type="entry name" value="TRYPSIN_SER"/>
    <property type="match status" value="1"/>
</dbReference>
<dbReference type="FunFam" id="2.40.10.10:FF:000068">
    <property type="entry name" value="transmembrane protease serine 2"/>
    <property type="match status" value="1"/>
</dbReference>
<dbReference type="CDD" id="cd00190">
    <property type="entry name" value="Tryp_SPc"/>
    <property type="match status" value="1"/>
</dbReference>
<dbReference type="HOGENOM" id="CLU_006842_7_6_1"/>
<dbReference type="FunFam" id="2.40.10.10:FF:000025">
    <property type="entry name" value="serine proteases 1/2"/>
    <property type="match status" value="1"/>
</dbReference>
<sequence length="245" mass="27003">MSHGRISGGDLAALNQFPYQVGLSIEEPREMFCWCGASLISEWYLLTAAHCVENAVSITFYLGGEQRLSPRQLIRSSSPKVHLHADWNSKTYENDIALIRLPEEAIFSSSINSIRLPGLASTKTSYDYIPATTSGWGRTNDDSTAISENLRYVVSYVESNEDCRYSYPNIKATNICMDTTGGRSTCTGDSGGPLVYRDPAQNTDILIGITSYGKKTGCTKGYPAVFTRVTSYLDWIQEVSGVVYP</sequence>
<accession>B3M4K1</accession>